<dbReference type="RefSeq" id="WP_245728054.1">
    <property type="nucleotide sequence ID" value="NZ_FOBH01000013.1"/>
</dbReference>
<evidence type="ECO:0000256" key="2">
    <source>
        <dbReference type="SAM" id="SignalP"/>
    </source>
</evidence>
<sequence>MKTKIGKFAAALVIGLLASCAQMGPLEAQNVSIRKAAENATTYADHNRLAKQYENTARELLVKVEEQKKLLQHYEEKSYLYGRQAQDYQSHTSALLNKYQQAAEETIKQAAFHQRMASELLKDDHAARLNNRDTKARTGIDAEDWSGNSGKTL</sequence>
<keyword evidence="4" id="KW-1185">Reference proteome</keyword>
<evidence type="ECO:0000313" key="4">
    <source>
        <dbReference type="Proteomes" id="UP000198620"/>
    </source>
</evidence>
<reference evidence="3 4" key="1">
    <citation type="submission" date="2016-10" db="EMBL/GenBank/DDBJ databases">
        <authorList>
            <person name="de Groot N.N."/>
        </authorList>
    </citation>
    <scope>NUCLEOTIDE SEQUENCE [LARGE SCALE GENOMIC DNA]</scope>
    <source>
        <strain evidence="3 4">Nv1</strain>
    </source>
</reference>
<gene>
    <name evidence="3" type="ORF">SAMN05216387_11316</name>
</gene>
<evidence type="ECO:0000313" key="3">
    <source>
        <dbReference type="EMBL" id="SEL50205.1"/>
    </source>
</evidence>
<name>A0A1H7QRF0_9PROT</name>
<dbReference type="STRING" id="1233.SAMN05216387_11316"/>
<proteinExistence type="predicted"/>
<evidence type="ECO:0008006" key="5">
    <source>
        <dbReference type="Google" id="ProtNLM"/>
    </source>
</evidence>
<feature type="coiled-coil region" evidence="1">
    <location>
        <begin position="43"/>
        <end position="77"/>
    </location>
</feature>
<keyword evidence="1" id="KW-0175">Coiled coil</keyword>
<feature type="signal peptide" evidence="2">
    <location>
        <begin position="1"/>
        <end position="23"/>
    </location>
</feature>
<dbReference type="AlphaFoldDB" id="A0A1H7QRF0"/>
<keyword evidence="2" id="KW-0732">Signal</keyword>
<dbReference type="EMBL" id="FOBH01000013">
    <property type="protein sequence ID" value="SEL50205.1"/>
    <property type="molecule type" value="Genomic_DNA"/>
</dbReference>
<accession>A0A1H7QRF0</accession>
<dbReference type="PROSITE" id="PS51257">
    <property type="entry name" value="PROKAR_LIPOPROTEIN"/>
    <property type="match status" value="1"/>
</dbReference>
<protein>
    <recommendedName>
        <fullName evidence="5">DUF4398 domain-containing protein</fullName>
    </recommendedName>
</protein>
<dbReference type="Proteomes" id="UP000198620">
    <property type="component" value="Unassembled WGS sequence"/>
</dbReference>
<feature type="chain" id="PRO_5011771834" description="DUF4398 domain-containing protein" evidence="2">
    <location>
        <begin position="24"/>
        <end position="153"/>
    </location>
</feature>
<evidence type="ECO:0000256" key="1">
    <source>
        <dbReference type="SAM" id="Coils"/>
    </source>
</evidence>
<organism evidence="3 4">
    <name type="scientific">Nitrosovibrio tenuis</name>
    <dbReference type="NCBI Taxonomy" id="1233"/>
    <lineage>
        <taxon>Bacteria</taxon>
        <taxon>Pseudomonadati</taxon>
        <taxon>Pseudomonadota</taxon>
        <taxon>Betaproteobacteria</taxon>
        <taxon>Nitrosomonadales</taxon>
        <taxon>Nitrosomonadaceae</taxon>
        <taxon>Nitrosovibrio</taxon>
    </lineage>
</organism>